<dbReference type="EMBL" id="JAHHGZ010000003">
    <property type="protein sequence ID" value="MBW4666427.1"/>
    <property type="molecule type" value="Genomic_DNA"/>
</dbReference>
<dbReference type="Pfam" id="PF01471">
    <property type="entry name" value="PG_binding_1"/>
    <property type="match status" value="1"/>
</dbReference>
<dbReference type="Gene3D" id="1.10.101.10">
    <property type="entry name" value="PGBD-like superfamily/PGBD"/>
    <property type="match status" value="1"/>
</dbReference>
<dbReference type="InterPro" id="IPR036366">
    <property type="entry name" value="PGBDSf"/>
</dbReference>
<evidence type="ECO:0000313" key="2">
    <source>
        <dbReference type="EMBL" id="MBW4666427.1"/>
    </source>
</evidence>
<dbReference type="Proteomes" id="UP000729701">
    <property type="component" value="Unassembled WGS sequence"/>
</dbReference>
<organism evidence="2 3">
    <name type="scientific">Cyanomargarita calcarea GSE-NOS-MK-12-04C</name>
    <dbReference type="NCBI Taxonomy" id="2839659"/>
    <lineage>
        <taxon>Bacteria</taxon>
        <taxon>Bacillati</taxon>
        <taxon>Cyanobacteriota</taxon>
        <taxon>Cyanophyceae</taxon>
        <taxon>Nostocales</taxon>
        <taxon>Cyanomargaritaceae</taxon>
        <taxon>Cyanomargarita</taxon>
    </lineage>
</organism>
<accession>A0A951QK27</accession>
<evidence type="ECO:0000313" key="3">
    <source>
        <dbReference type="Proteomes" id="UP000729701"/>
    </source>
</evidence>
<gene>
    <name evidence="2" type="ORF">KME60_03015</name>
</gene>
<dbReference type="AlphaFoldDB" id="A0A951QK27"/>
<comment type="caution">
    <text evidence="2">The sequence shown here is derived from an EMBL/GenBank/DDBJ whole genome shotgun (WGS) entry which is preliminary data.</text>
</comment>
<dbReference type="SUPFAM" id="SSF47090">
    <property type="entry name" value="PGBD-like"/>
    <property type="match status" value="1"/>
</dbReference>
<protein>
    <submittedName>
        <fullName evidence="2">Peptidoglycan-binding protein</fullName>
    </submittedName>
</protein>
<proteinExistence type="predicted"/>
<evidence type="ECO:0000259" key="1">
    <source>
        <dbReference type="Pfam" id="PF01471"/>
    </source>
</evidence>
<reference evidence="2" key="2">
    <citation type="journal article" date="2022" name="Microbiol. Resour. Announc.">
        <title>Metagenome Sequencing to Explore Phylogenomics of Terrestrial Cyanobacteria.</title>
        <authorList>
            <person name="Ward R.D."/>
            <person name="Stajich J.E."/>
            <person name="Johansen J.R."/>
            <person name="Huntemann M."/>
            <person name="Clum A."/>
            <person name="Foster B."/>
            <person name="Foster B."/>
            <person name="Roux S."/>
            <person name="Palaniappan K."/>
            <person name="Varghese N."/>
            <person name="Mukherjee S."/>
            <person name="Reddy T.B.K."/>
            <person name="Daum C."/>
            <person name="Copeland A."/>
            <person name="Chen I.A."/>
            <person name="Ivanova N.N."/>
            <person name="Kyrpides N.C."/>
            <person name="Shapiro N."/>
            <person name="Eloe-Fadrosh E.A."/>
            <person name="Pietrasiak N."/>
        </authorList>
    </citation>
    <scope>NUCLEOTIDE SEQUENCE</scope>
    <source>
        <strain evidence="2">GSE-NOS-MK-12-04C</strain>
    </source>
</reference>
<dbReference type="InterPro" id="IPR002477">
    <property type="entry name" value="Peptidoglycan-bd-like"/>
</dbReference>
<reference evidence="2" key="1">
    <citation type="submission" date="2021-05" db="EMBL/GenBank/DDBJ databases">
        <authorList>
            <person name="Pietrasiak N."/>
            <person name="Ward R."/>
            <person name="Stajich J.E."/>
            <person name="Kurbessoian T."/>
        </authorList>
    </citation>
    <scope>NUCLEOTIDE SEQUENCE</scope>
    <source>
        <strain evidence="2">GSE-NOS-MK-12-04C</strain>
    </source>
</reference>
<feature type="domain" description="Peptidoglycan binding-like" evidence="1">
    <location>
        <begin position="14"/>
        <end position="69"/>
    </location>
</feature>
<name>A0A951QK27_9CYAN</name>
<dbReference type="InterPro" id="IPR036365">
    <property type="entry name" value="PGBD-like_sf"/>
</dbReference>
<sequence>MNATSAVLKEGSKGAEVTKLQEDLKKLNFYSGIVDGTFGAKTKEAVINFQKSQQLVADGIVGEKTWSKLNAALSNPRFDFRIINVQEFIKNNRIKATNPKAVAAQLFSNLVEEEEGRRSEDILVTYPTRETALIVYTIIGVPDDSINSIRERIELKRNQNKWEIVWVGQQYKCQSGRGHQDWSGILCS</sequence>